<dbReference type="PANTHER" id="PTHR30086">
    <property type="entry name" value="ARGININE EXPORTER PROTEIN ARGO"/>
    <property type="match status" value="1"/>
</dbReference>
<dbReference type="EMBL" id="JAHLQF010000001">
    <property type="protein sequence ID" value="MBU5482688.1"/>
    <property type="molecule type" value="Genomic_DNA"/>
</dbReference>
<dbReference type="Pfam" id="PF01810">
    <property type="entry name" value="LysE"/>
    <property type="match status" value="1"/>
</dbReference>
<keyword evidence="4 6" id="KW-1133">Transmembrane helix</keyword>
<keyword evidence="5 6" id="KW-0472">Membrane</keyword>
<feature type="transmembrane region" description="Helical" evidence="6">
    <location>
        <begin position="175"/>
        <end position="196"/>
    </location>
</feature>
<sequence>MIFFQGFLLGLMLQLSVGPVFFAVLHKSINEGFSEALKMTFAVALVDAFYICISFTAISTLFKVQYLHKIISILGMIVLIYFGLTYIRNANKKSDAFENKNKSNSFINGLKLTLINPLTIVFWSGTFASLIAANKLIGIFNIVIYSIGCVSATIIFLAITSLSGKYIKKFINIKVLKLIDYTIGIILIYFAIKIALR</sequence>
<evidence type="ECO:0000256" key="6">
    <source>
        <dbReference type="SAM" id="Phobius"/>
    </source>
</evidence>
<dbReference type="InterPro" id="IPR001123">
    <property type="entry name" value="LeuE-type"/>
</dbReference>
<reference evidence="7 8" key="1">
    <citation type="submission" date="2021-06" db="EMBL/GenBank/DDBJ databases">
        <authorList>
            <person name="Sun Q."/>
            <person name="Li D."/>
        </authorList>
    </citation>
    <scope>NUCLEOTIDE SEQUENCE [LARGE SCALE GENOMIC DNA]</scope>
    <source>
        <strain evidence="7 8">MSJ-11</strain>
    </source>
</reference>
<evidence type="ECO:0000313" key="7">
    <source>
        <dbReference type="EMBL" id="MBU5482688.1"/>
    </source>
</evidence>
<feature type="transmembrane region" description="Helical" evidence="6">
    <location>
        <begin position="37"/>
        <end position="58"/>
    </location>
</feature>
<evidence type="ECO:0000256" key="3">
    <source>
        <dbReference type="ARBA" id="ARBA00022692"/>
    </source>
</evidence>
<evidence type="ECO:0000256" key="4">
    <source>
        <dbReference type="ARBA" id="ARBA00022989"/>
    </source>
</evidence>
<feature type="transmembrane region" description="Helical" evidence="6">
    <location>
        <begin position="139"/>
        <end position="163"/>
    </location>
</feature>
<proteinExistence type="predicted"/>
<comment type="subcellular location">
    <subcellularLocation>
        <location evidence="1">Cell membrane</location>
        <topology evidence="1">Multi-pass membrane protein</topology>
    </subcellularLocation>
</comment>
<accession>A0ABS6EBV7</accession>
<protein>
    <submittedName>
        <fullName evidence="7">LysE family translocator</fullName>
    </submittedName>
</protein>
<dbReference type="RefSeq" id="WP_216437114.1">
    <property type="nucleotide sequence ID" value="NZ_JAHLQF010000001.1"/>
</dbReference>
<evidence type="ECO:0000313" key="8">
    <source>
        <dbReference type="Proteomes" id="UP000726170"/>
    </source>
</evidence>
<dbReference type="PANTHER" id="PTHR30086:SF20">
    <property type="entry name" value="ARGININE EXPORTER PROTEIN ARGO-RELATED"/>
    <property type="match status" value="1"/>
</dbReference>
<evidence type="ECO:0000256" key="2">
    <source>
        <dbReference type="ARBA" id="ARBA00022475"/>
    </source>
</evidence>
<organism evidence="7 8">
    <name type="scientific">Clostridium mobile</name>
    <dbReference type="NCBI Taxonomy" id="2841512"/>
    <lineage>
        <taxon>Bacteria</taxon>
        <taxon>Bacillati</taxon>
        <taxon>Bacillota</taxon>
        <taxon>Clostridia</taxon>
        <taxon>Eubacteriales</taxon>
        <taxon>Clostridiaceae</taxon>
        <taxon>Clostridium</taxon>
    </lineage>
</organism>
<name>A0ABS6EBV7_9CLOT</name>
<keyword evidence="8" id="KW-1185">Reference proteome</keyword>
<feature type="transmembrane region" description="Helical" evidence="6">
    <location>
        <begin position="109"/>
        <end position="133"/>
    </location>
</feature>
<dbReference type="Proteomes" id="UP000726170">
    <property type="component" value="Unassembled WGS sequence"/>
</dbReference>
<keyword evidence="3 6" id="KW-0812">Transmembrane</keyword>
<evidence type="ECO:0000256" key="5">
    <source>
        <dbReference type="ARBA" id="ARBA00023136"/>
    </source>
</evidence>
<feature type="transmembrane region" description="Helical" evidence="6">
    <location>
        <begin position="6"/>
        <end position="25"/>
    </location>
</feature>
<gene>
    <name evidence="7" type="ORF">KQI86_00030</name>
</gene>
<evidence type="ECO:0000256" key="1">
    <source>
        <dbReference type="ARBA" id="ARBA00004651"/>
    </source>
</evidence>
<comment type="caution">
    <text evidence="7">The sequence shown here is derived from an EMBL/GenBank/DDBJ whole genome shotgun (WGS) entry which is preliminary data.</text>
</comment>
<keyword evidence="2" id="KW-1003">Cell membrane</keyword>
<feature type="transmembrane region" description="Helical" evidence="6">
    <location>
        <begin position="70"/>
        <end position="88"/>
    </location>
</feature>